<feature type="region of interest" description="Disordered" evidence="1">
    <location>
        <begin position="554"/>
        <end position="576"/>
    </location>
</feature>
<sequence length="739" mass="79640">MAASSTKRRTNWSPTPKGPIAGSAMGFLGIAALSVIGQKVPFEPLIPAVATGVCCVGSILHSADIGAHTPTLLYRLLCVLGAGSWLTYTISMAEGLPKTSVTWLGLGVLTAAVTSPLFRHKGTTARAGRGPKGAVLHRKTAALAAEWEQRVWAIARIQMQVLSIRWWDSKAGYSITGFMYGGATRSQLSQFQDSLASDAGLPDGCGVEVDKREREGRRNEVILHVSTVNKLTEDVEWDHKLEMTSFHEPKKLGSFRDGSPVLIRMRSTSGLVIGQRDSGKTTVLQGMTYRAIMCYDALGYHLDLNGGSLSQPWLQPWLEGVTDRPAIDWAASNLDEGLALVSWLLDVAKDRKHTYRHLKIKHSTSRMPIGTGAAGEGPPALTLFLDEGAEVLAPGIRDPDLRELREMIEELQRVGRDAAVNVIASALRATQDTIAPNIKLQSTFRAGMFVMDESELNYLFGWKAAISTDDLYGAGTGFVQSKEFGTRAWKAGNLFPEGLEPHDPRFNMVGKAAIYVANHRPDVDAPAAAIGGRNYAERLERMRAAFTRSSEVALRDDEQPRAEGTAASPVAPPERPSVTLTAAAAAPGGRPHLTVVPDNPDQWPSPADIAAQAAGTRMFITDPRQSPETTWTAEQVPSLAAVTGGGQGLPPVLVRCLEAFAQARDDRMHSATLAAVLGISQEVLAELLRPLGIRTLPNAFSRSGVKLRGYALEDFETATERIRSGQLQVPEEVAGWGAA</sequence>
<comment type="caution">
    <text evidence="3">The sequence shown here is derived from an EMBL/GenBank/DDBJ whole genome shotgun (WGS) entry which is preliminary data.</text>
</comment>
<dbReference type="RefSeq" id="WP_346146595.1">
    <property type="nucleotide sequence ID" value="NZ_BAAATE010000006.1"/>
</dbReference>
<reference evidence="3 4" key="1">
    <citation type="journal article" date="2019" name="Int. J. Syst. Evol. Microbiol.">
        <title>The Global Catalogue of Microorganisms (GCM) 10K type strain sequencing project: providing services to taxonomists for standard genome sequencing and annotation.</title>
        <authorList>
            <consortium name="The Broad Institute Genomics Platform"/>
            <consortium name="The Broad Institute Genome Sequencing Center for Infectious Disease"/>
            <person name="Wu L."/>
            <person name="Ma J."/>
        </authorList>
    </citation>
    <scope>NUCLEOTIDE SEQUENCE [LARGE SCALE GENOMIC DNA]</scope>
    <source>
        <strain evidence="3 4">JCM 6835</strain>
    </source>
</reference>
<evidence type="ECO:0000313" key="4">
    <source>
        <dbReference type="Proteomes" id="UP001501666"/>
    </source>
</evidence>
<evidence type="ECO:0000313" key="3">
    <source>
        <dbReference type="EMBL" id="GAA2657700.1"/>
    </source>
</evidence>
<keyword evidence="2" id="KW-0812">Transmembrane</keyword>
<evidence type="ECO:0000256" key="1">
    <source>
        <dbReference type="SAM" id="MobiDB-lite"/>
    </source>
</evidence>
<keyword evidence="2" id="KW-0472">Membrane</keyword>
<accession>A0ABN3RSS2</accession>
<keyword evidence="4" id="KW-1185">Reference proteome</keyword>
<gene>
    <name evidence="3" type="ORF">GCM10010412_028590</name>
</gene>
<dbReference type="EMBL" id="BAAATE010000006">
    <property type="protein sequence ID" value="GAA2657700.1"/>
    <property type="molecule type" value="Genomic_DNA"/>
</dbReference>
<dbReference type="InterPro" id="IPR027417">
    <property type="entry name" value="P-loop_NTPase"/>
</dbReference>
<protein>
    <submittedName>
        <fullName evidence="3">Uncharacterized protein</fullName>
    </submittedName>
</protein>
<proteinExistence type="predicted"/>
<name>A0ABN3RSS2_9ACTN</name>
<evidence type="ECO:0000256" key="2">
    <source>
        <dbReference type="SAM" id="Phobius"/>
    </source>
</evidence>
<organism evidence="3 4">
    <name type="scientific">Nonomuraea recticatena</name>
    <dbReference type="NCBI Taxonomy" id="46178"/>
    <lineage>
        <taxon>Bacteria</taxon>
        <taxon>Bacillati</taxon>
        <taxon>Actinomycetota</taxon>
        <taxon>Actinomycetes</taxon>
        <taxon>Streptosporangiales</taxon>
        <taxon>Streptosporangiaceae</taxon>
        <taxon>Nonomuraea</taxon>
    </lineage>
</organism>
<keyword evidence="2" id="KW-1133">Transmembrane helix</keyword>
<feature type="transmembrane region" description="Helical" evidence="2">
    <location>
        <begin position="20"/>
        <end position="38"/>
    </location>
</feature>
<dbReference type="Gene3D" id="3.40.50.300">
    <property type="entry name" value="P-loop containing nucleotide triphosphate hydrolases"/>
    <property type="match status" value="1"/>
</dbReference>
<dbReference type="Proteomes" id="UP001501666">
    <property type="component" value="Unassembled WGS sequence"/>
</dbReference>